<feature type="transmembrane region" description="Helical" evidence="7">
    <location>
        <begin position="193"/>
        <end position="214"/>
    </location>
</feature>
<feature type="transmembrane region" description="Helical" evidence="7">
    <location>
        <begin position="135"/>
        <end position="152"/>
    </location>
</feature>
<feature type="transmembrane region" description="Helical" evidence="7">
    <location>
        <begin position="108"/>
        <end position="128"/>
    </location>
</feature>
<dbReference type="GO" id="GO:0015109">
    <property type="term" value="F:chromate transmembrane transporter activity"/>
    <property type="evidence" value="ECO:0007669"/>
    <property type="project" value="InterPro"/>
</dbReference>
<keyword evidence="9" id="KW-1185">Reference proteome</keyword>
<keyword evidence="6 7" id="KW-0472">Membrane</keyword>
<feature type="transmembrane region" description="Helical" evidence="7">
    <location>
        <begin position="356"/>
        <end position="383"/>
    </location>
</feature>
<feature type="transmembrane region" description="Helical" evidence="7">
    <location>
        <begin position="289"/>
        <end position="311"/>
    </location>
</feature>
<comment type="similarity">
    <text evidence="2">Belongs to the chromate ion transporter (CHR) (TC 2.A.51) family.</text>
</comment>
<evidence type="ECO:0000256" key="2">
    <source>
        <dbReference type="ARBA" id="ARBA00005262"/>
    </source>
</evidence>
<comment type="subcellular location">
    <subcellularLocation>
        <location evidence="1">Cell membrane</location>
        <topology evidence="1">Multi-pass membrane protein</topology>
    </subcellularLocation>
</comment>
<protein>
    <submittedName>
        <fullName evidence="8">Chromate efflux transporter</fullName>
    </submittedName>
</protein>
<feature type="transmembrane region" description="Helical" evidence="7">
    <location>
        <begin position="158"/>
        <end position="173"/>
    </location>
</feature>
<dbReference type="PIRSF" id="PIRSF004810">
    <property type="entry name" value="ChrA"/>
    <property type="match status" value="1"/>
</dbReference>
<keyword evidence="3" id="KW-1003">Cell membrane</keyword>
<gene>
    <name evidence="8" type="primary">chrA</name>
    <name evidence="8" type="ORF">GM415_06315</name>
</gene>
<dbReference type="EMBL" id="CP046400">
    <property type="protein sequence ID" value="QGY39748.1"/>
    <property type="molecule type" value="Genomic_DNA"/>
</dbReference>
<feature type="transmembrane region" description="Helical" evidence="7">
    <location>
        <begin position="82"/>
        <end position="102"/>
    </location>
</feature>
<dbReference type="KEGG" id="psel:GM415_06315"/>
<sequence>MQQPTLAQIFIHFLRLGMTAFGGPAMVPYIRALAVDRKQWLGEESFRLGMAVTQVIPGATAMQMAAYVGLRSRGGPGALAAYAGFGLPAFLLMLVLTMLYVSTRDVPLLVAAFGGLQLVVVALVLHAAVNFSRRYLGSLGARLLACVAGAWFGLKGNPILALVVVCALSLFLLRKEGGNAFAGEGGRQPGRPLFAALVIALAFAVFLVLLALVMPEMATLGLVMAKIDCFAFGGGYVSLPIMLHEVVEARNWVTPAQFMDGLALGQVTPGPIVMTGAFVGYLLTGLAGAVVATISVFTPSLIFVCAVTPFADKLAASPLARRAFRGSLITLVGLMAAVAVRFGLDTSWGVPEVLLALGAFTALRLGTDILWVVLGGFLAGAILL</sequence>
<evidence type="ECO:0000256" key="4">
    <source>
        <dbReference type="ARBA" id="ARBA00022692"/>
    </source>
</evidence>
<name>A0A6I6JFF7_9BACT</name>
<evidence type="ECO:0000256" key="6">
    <source>
        <dbReference type="ARBA" id="ARBA00023136"/>
    </source>
</evidence>
<dbReference type="Pfam" id="PF02417">
    <property type="entry name" value="Chromate_transp"/>
    <property type="match status" value="2"/>
</dbReference>
<dbReference type="RefSeq" id="WP_158946973.1">
    <property type="nucleotide sequence ID" value="NZ_CP046400.1"/>
</dbReference>
<evidence type="ECO:0000313" key="8">
    <source>
        <dbReference type="EMBL" id="QGY39748.1"/>
    </source>
</evidence>
<dbReference type="PANTHER" id="PTHR43663">
    <property type="entry name" value="CHROMATE TRANSPORT PROTEIN-RELATED"/>
    <property type="match status" value="1"/>
</dbReference>
<feature type="transmembrane region" description="Helical" evidence="7">
    <location>
        <begin position="220"/>
        <end position="241"/>
    </location>
</feature>
<reference evidence="8 9" key="1">
    <citation type="submission" date="2019-11" db="EMBL/GenBank/DDBJ databases">
        <authorList>
            <person name="Zheng R.K."/>
            <person name="Sun C.M."/>
        </authorList>
    </citation>
    <scope>NUCLEOTIDE SEQUENCE [LARGE SCALE GENOMIC DNA]</scope>
    <source>
        <strain evidence="8 9">SRB007</strain>
    </source>
</reference>
<feature type="transmembrane region" description="Helical" evidence="7">
    <location>
        <begin position="262"/>
        <end position="283"/>
    </location>
</feature>
<dbReference type="InterPro" id="IPR014047">
    <property type="entry name" value="Chr_Tranpt_l_chain"/>
</dbReference>
<evidence type="ECO:0000256" key="5">
    <source>
        <dbReference type="ARBA" id="ARBA00022989"/>
    </source>
</evidence>
<dbReference type="Proteomes" id="UP000428328">
    <property type="component" value="Chromosome"/>
</dbReference>
<dbReference type="InterPro" id="IPR003370">
    <property type="entry name" value="Chromate_transpt"/>
</dbReference>
<keyword evidence="5 7" id="KW-1133">Transmembrane helix</keyword>
<evidence type="ECO:0000313" key="9">
    <source>
        <dbReference type="Proteomes" id="UP000428328"/>
    </source>
</evidence>
<dbReference type="AlphaFoldDB" id="A0A6I6JFF7"/>
<proteinExistence type="inferred from homology"/>
<evidence type="ECO:0000256" key="3">
    <source>
        <dbReference type="ARBA" id="ARBA00022475"/>
    </source>
</evidence>
<keyword evidence="4 7" id="KW-0812">Transmembrane</keyword>
<evidence type="ECO:0000256" key="7">
    <source>
        <dbReference type="SAM" id="Phobius"/>
    </source>
</evidence>
<feature type="transmembrane region" description="Helical" evidence="7">
    <location>
        <begin position="48"/>
        <end position="70"/>
    </location>
</feature>
<evidence type="ECO:0000256" key="1">
    <source>
        <dbReference type="ARBA" id="ARBA00004651"/>
    </source>
</evidence>
<dbReference type="GO" id="GO:0005886">
    <property type="term" value="C:plasma membrane"/>
    <property type="evidence" value="ECO:0007669"/>
    <property type="project" value="UniProtKB-SubCell"/>
</dbReference>
<feature type="transmembrane region" description="Helical" evidence="7">
    <location>
        <begin position="323"/>
        <end position="344"/>
    </location>
</feature>
<accession>A0A6I6JFF7</accession>
<dbReference type="InterPro" id="IPR052518">
    <property type="entry name" value="CHR_Transporter"/>
</dbReference>
<dbReference type="NCBIfam" id="TIGR00937">
    <property type="entry name" value="2A51"/>
    <property type="match status" value="1"/>
</dbReference>
<dbReference type="PANTHER" id="PTHR43663:SF1">
    <property type="entry name" value="CHROMATE TRANSPORTER"/>
    <property type="match status" value="1"/>
</dbReference>
<organism evidence="8 9">
    <name type="scientific">Pseudodesulfovibrio cashew</name>
    <dbReference type="NCBI Taxonomy" id="2678688"/>
    <lineage>
        <taxon>Bacteria</taxon>
        <taxon>Pseudomonadati</taxon>
        <taxon>Thermodesulfobacteriota</taxon>
        <taxon>Desulfovibrionia</taxon>
        <taxon>Desulfovibrionales</taxon>
        <taxon>Desulfovibrionaceae</taxon>
    </lineage>
</organism>